<keyword evidence="5" id="KW-0808">Transferase</keyword>
<dbReference type="PANTHER" id="PTHR43842:SF2">
    <property type="entry name" value="PROPIONYL-COA CARBOXYLASE BETA CHAIN, MITOCHONDRIAL"/>
    <property type="match status" value="1"/>
</dbReference>
<proteinExistence type="inferred from homology"/>
<dbReference type="Gene3D" id="3.90.226.10">
    <property type="entry name" value="2-enoyl-CoA Hydratase, Chain A, domain 1"/>
    <property type="match status" value="2"/>
</dbReference>
<name>A0A512DE71_9CELL</name>
<dbReference type="GO" id="GO:0006633">
    <property type="term" value="P:fatty acid biosynthetic process"/>
    <property type="evidence" value="ECO:0007669"/>
    <property type="project" value="InterPro"/>
</dbReference>
<dbReference type="GO" id="GO:0004658">
    <property type="term" value="F:propionyl-CoA carboxylase activity"/>
    <property type="evidence" value="ECO:0007669"/>
    <property type="project" value="UniProtKB-ARBA"/>
</dbReference>
<feature type="domain" description="CoA carboxyltransferase C-terminal" evidence="4">
    <location>
        <begin position="338"/>
        <end position="587"/>
    </location>
</feature>
<dbReference type="GO" id="GO:0015977">
    <property type="term" value="P:carbon fixation"/>
    <property type="evidence" value="ECO:0007669"/>
    <property type="project" value="UniProtKB-ARBA"/>
</dbReference>
<dbReference type="InterPro" id="IPR011762">
    <property type="entry name" value="COA_CT_N"/>
</dbReference>
<feature type="domain" description="CoA carboxyltransferase N-terminal" evidence="3">
    <location>
        <begin position="71"/>
        <end position="327"/>
    </location>
</feature>
<dbReference type="Proteomes" id="UP000321181">
    <property type="component" value="Unassembled WGS sequence"/>
</dbReference>
<dbReference type="PANTHER" id="PTHR43842">
    <property type="entry name" value="PROPIONYL-COA CARBOXYLASE BETA CHAIN"/>
    <property type="match status" value="1"/>
</dbReference>
<dbReference type="AlphaFoldDB" id="A0A512DE71"/>
<dbReference type="InterPro" id="IPR051047">
    <property type="entry name" value="AccD/PCCB"/>
</dbReference>
<dbReference type="InterPro" id="IPR011763">
    <property type="entry name" value="COA_CT_C"/>
</dbReference>
<comment type="caution">
    <text evidence="5">The sequence shown here is derived from an EMBL/GenBank/DDBJ whole genome shotgun (WGS) entry which is preliminary data.</text>
</comment>
<dbReference type="SUPFAM" id="SSF52096">
    <property type="entry name" value="ClpP/crotonase"/>
    <property type="match status" value="2"/>
</dbReference>
<dbReference type="InterPro" id="IPR034733">
    <property type="entry name" value="AcCoA_carboxyl_beta"/>
</dbReference>
<dbReference type="PROSITE" id="PS50980">
    <property type="entry name" value="COA_CT_NTER"/>
    <property type="match status" value="1"/>
</dbReference>
<dbReference type="FunFam" id="3.90.226.10:FF:000016">
    <property type="entry name" value="Propionyl-CoA carboxylase, beta subunit"/>
    <property type="match status" value="1"/>
</dbReference>
<feature type="compositionally biased region" description="Gly residues" evidence="2">
    <location>
        <begin position="41"/>
        <end position="59"/>
    </location>
</feature>
<dbReference type="Pfam" id="PF01039">
    <property type="entry name" value="Carboxyl_trans"/>
    <property type="match status" value="1"/>
</dbReference>
<gene>
    <name evidence="5" type="ORF">CAE01nite_24830</name>
</gene>
<accession>A0A512DE71</accession>
<evidence type="ECO:0000259" key="3">
    <source>
        <dbReference type="PROSITE" id="PS50980"/>
    </source>
</evidence>
<comment type="similarity">
    <text evidence="1">Belongs to the AccD/PCCB family.</text>
</comment>
<dbReference type="GO" id="GO:0016740">
    <property type="term" value="F:transferase activity"/>
    <property type="evidence" value="ECO:0007669"/>
    <property type="project" value="UniProtKB-KW"/>
</dbReference>
<dbReference type="PROSITE" id="PS50989">
    <property type="entry name" value="COA_CT_CTER"/>
    <property type="match status" value="1"/>
</dbReference>
<dbReference type="FunFam" id="3.90.226.10:FF:000017">
    <property type="entry name" value="Propionyl-CoA carboxylase subunit beta 5"/>
    <property type="match status" value="1"/>
</dbReference>
<feature type="compositionally biased region" description="Polar residues" evidence="2">
    <location>
        <begin position="1"/>
        <end position="10"/>
    </location>
</feature>
<reference evidence="5 6" key="1">
    <citation type="submission" date="2019-07" db="EMBL/GenBank/DDBJ databases">
        <title>Whole genome shotgun sequence of Cellulomonas aerilata NBRC 106308.</title>
        <authorList>
            <person name="Hosoyama A."/>
            <person name="Uohara A."/>
            <person name="Ohji S."/>
            <person name="Ichikawa N."/>
        </authorList>
    </citation>
    <scope>NUCLEOTIDE SEQUENCE [LARGE SCALE GENOMIC DNA]</scope>
    <source>
        <strain evidence="5 6">NBRC 106308</strain>
    </source>
</reference>
<dbReference type="PRINTS" id="PR01070">
    <property type="entry name" value="ACCCTRFRASEB"/>
</dbReference>
<dbReference type="EMBL" id="BJYY01000015">
    <property type="protein sequence ID" value="GEO34758.1"/>
    <property type="molecule type" value="Genomic_DNA"/>
</dbReference>
<feature type="compositionally biased region" description="Low complexity" evidence="2">
    <location>
        <begin position="60"/>
        <end position="71"/>
    </location>
</feature>
<evidence type="ECO:0000256" key="2">
    <source>
        <dbReference type="SAM" id="MobiDB-lite"/>
    </source>
</evidence>
<protein>
    <submittedName>
        <fullName evidence="5">Methylmalonyl-CoA carboxyltransferase</fullName>
    </submittedName>
</protein>
<dbReference type="GO" id="GO:0003989">
    <property type="term" value="F:acetyl-CoA carboxylase activity"/>
    <property type="evidence" value="ECO:0007669"/>
    <property type="project" value="InterPro"/>
</dbReference>
<dbReference type="InterPro" id="IPR029045">
    <property type="entry name" value="ClpP/crotonase-like_dom_sf"/>
</dbReference>
<evidence type="ECO:0000256" key="1">
    <source>
        <dbReference type="ARBA" id="ARBA00006102"/>
    </source>
</evidence>
<dbReference type="InterPro" id="IPR000438">
    <property type="entry name" value="Acetyl_CoA_COase_Trfase_b_su"/>
</dbReference>
<evidence type="ECO:0000313" key="5">
    <source>
        <dbReference type="EMBL" id="GEO34758.1"/>
    </source>
</evidence>
<feature type="region of interest" description="Disordered" evidence="2">
    <location>
        <begin position="1"/>
        <end position="72"/>
    </location>
</feature>
<keyword evidence="6" id="KW-1185">Reference proteome</keyword>
<evidence type="ECO:0000313" key="6">
    <source>
        <dbReference type="Proteomes" id="UP000321181"/>
    </source>
</evidence>
<dbReference type="GO" id="GO:0009317">
    <property type="term" value="C:acetyl-CoA carboxylase complex"/>
    <property type="evidence" value="ECO:0007669"/>
    <property type="project" value="InterPro"/>
</dbReference>
<sequence length="592" mass="62058">MTHAASTPRTQDVAPADGESSPGTPAPPAFDGSVAPAGTGSAPGAGGAPGAAGTPGAGGAPAAEAGSTATTRSRLDDFRARHEAATVTPEALAAEKQHARGKKTARERIDALLDEGSFVELDAFAKHRSVNFGLEKKRIAGDGVVVGHGTVDGRPVAVYSQDFTVFGGSLGEVHGQKITKVMDLALRTGVPLVGILDGGGARIQEGVAGLTQFAEIFRRNVAASGVIPQISLILGPSAGGAVYSPALTDFIVMADQTSNMFITGPDVIRAVTGEDVGFEELGGAQTHNERSGVAHHLAADEDDAFEYVKQLLAYLPANNLTDPPIWHHGEPLPLEVTDADLALDALVPDSDNQPYDMRTVVEHVLDEGVLLEVQPLYARNVLIGFGHVEGHPVGVVANQPLQMAGTLDINAAEKAARFVRTCDAFNIPVLTFVDVPGFLPGTDQEWNGIIRRGAKLIYAYAEATVPLVTVITRKAYGGAYIVMGSKQLGADVNLAWPTAQIAVMGAGGAVNILQRGALKKVADAGGDVEAERSRLTREYEDAIVNPWDAAERGYVDAVIEPSQTRLQISRALRLLRTKRASLPPKKHGNIPL</sequence>
<organism evidence="5 6">
    <name type="scientific">Cellulomonas aerilata</name>
    <dbReference type="NCBI Taxonomy" id="515326"/>
    <lineage>
        <taxon>Bacteria</taxon>
        <taxon>Bacillati</taxon>
        <taxon>Actinomycetota</taxon>
        <taxon>Actinomycetes</taxon>
        <taxon>Micrococcales</taxon>
        <taxon>Cellulomonadaceae</taxon>
        <taxon>Cellulomonas</taxon>
    </lineage>
</organism>
<evidence type="ECO:0000259" key="4">
    <source>
        <dbReference type="PROSITE" id="PS50989"/>
    </source>
</evidence>